<reference evidence="1" key="1">
    <citation type="submission" date="2019-03" db="EMBL/GenBank/DDBJ databases">
        <title>Single cell metagenomics reveals metabolic interactions within the superorganism composed of flagellate Streblomastix strix and complex community of Bacteroidetes bacteria on its surface.</title>
        <authorList>
            <person name="Treitli S.C."/>
            <person name="Kolisko M."/>
            <person name="Husnik F."/>
            <person name="Keeling P."/>
            <person name="Hampl V."/>
        </authorList>
    </citation>
    <scope>NUCLEOTIDE SEQUENCE</scope>
    <source>
        <strain evidence="1">STM</strain>
    </source>
</reference>
<sequence length="28" mass="3230">MKNKQLISAQRYQIQSLLQVGTPKKKIS</sequence>
<feature type="non-terminal residue" evidence="1">
    <location>
        <position position="28"/>
    </location>
</feature>
<organism evidence="1">
    <name type="scientific">termite gut metagenome</name>
    <dbReference type="NCBI Taxonomy" id="433724"/>
    <lineage>
        <taxon>unclassified sequences</taxon>
        <taxon>metagenomes</taxon>
        <taxon>organismal metagenomes</taxon>
    </lineage>
</organism>
<comment type="caution">
    <text evidence="1">The sequence shown here is derived from an EMBL/GenBank/DDBJ whole genome shotgun (WGS) entry which is preliminary data.</text>
</comment>
<accession>A0A5J4P694</accession>
<gene>
    <name evidence="1" type="ORF">EZS27_043433</name>
</gene>
<proteinExistence type="predicted"/>
<name>A0A5J4P694_9ZZZZ</name>
<protein>
    <submittedName>
        <fullName evidence="1">Uncharacterized protein</fullName>
    </submittedName>
</protein>
<evidence type="ECO:0000313" key="1">
    <source>
        <dbReference type="EMBL" id="KAA6304915.1"/>
    </source>
</evidence>
<dbReference type="AlphaFoldDB" id="A0A5J4P694"/>
<dbReference type="EMBL" id="SNRY01011123">
    <property type="protein sequence ID" value="KAA6304915.1"/>
    <property type="molecule type" value="Genomic_DNA"/>
</dbReference>